<feature type="region of interest" description="Disordered" evidence="2">
    <location>
        <begin position="506"/>
        <end position="537"/>
    </location>
</feature>
<evidence type="ECO:0000256" key="2">
    <source>
        <dbReference type="SAM" id="MobiDB-lite"/>
    </source>
</evidence>
<gene>
    <name evidence="4" type="ORF">D9757_006006</name>
</gene>
<keyword evidence="1" id="KW-0863">Zinc-finger</keyword>
<keyword evidence="1" id="KW-0862">Zinc</keyword>
<evidence type="ECO:0000259" key="3">
    <source>
        <dbReference type="PROSITE" id="PS50157"/>
    </source>
</evidence>
<feature type="compositionally biased region" description="Pro residues" evidence="2">
    <location>
        <begin position="145"/>
        <end position="164"/>
    </location>
</feature>
<dbReference type="EMBL" id="JAACJN010000020">
    <property type="protein sequence ID" value="KAF5389723.1"/>
    <property type="molecule type" value="Genomic_DNA"/>
</dbReference>
<protein>
    <recommendedName>
        <fullName evidence="3">C2H2-type domain-containing protein</fullName>
    </recommendedName>
</protein>
<accession>A0A8H5MD91</accession>
<dbReference type="OrthoDB" id="2687259at2759"/>
<evidence type="ECO:0000256" key="1">
    <source>
        <dbReference type="PROSITE-ProRule" id="PRU00042"/>
    </source>
</evidence>
<dbReference type="PROSITE" id="PS50157">
    <property type="entry name" value="ZINC_FINGER_C2H2_2"/>
    <property type="match status" value="1"/>
</dbReference>
<reference evidence="4 5" key="1">
    <citation type="journal article" date="2020" name="ISME J.">
        <title>Uncovering the hidden diversity of litter-decomposition mechanisms in mushroom-forming fungi.</title>
        <authorList>
            <person name="Floudas D."/>
            <person name="Bentzer J."/>
            <person name="Ahren D."/>
            <person name="Johansson T."/>
            <person name="Persson P."/>
            <person name="Tunlid A."/>
        </authorList>
    </citation>
    <scope>NUCLEOTIDE SEQUENCE [LARGE SCALE GENOMIC DNA]</scope>
    <source>
        <strain evidence="4 5">CBS 406.79</strain>
    </source>
</reference>
<organism evidence="4 5">
    <name type="scientific">Collybiopsis confluens</name>
    <dbReference type="NCBI Taxonomy" id="2823264"/>
    <lineage>
        <taxon>Eukaryota</taxon>
        <taxon>Fungi</taxon>
        <taxon>Dikarya</taxon>
        <taxon>Basidiomycota</taxon>
        <taxon>Agaricomycotina</taxon>
        <taxon>Agaricomycetes</taxon>
        <taxon>Agaricomycetidae</taxon>
        <taxon>Agaricales</taxon>
        <taxon>Marasmiineae</taxon>
        <taxon>Omphalotaceae</taxon>
        <taxon>Collybiopsis</taxon>
    </lineage>
</organism>
<dbReference type="AlphaFoldDB" id="A0A8H5MD91"/>
<feature type="domain" description="C2H2-type" evidence="3">
    <location>
        <begin position="5"/>
        <end position="33"/>
    </location>
</feature>
<name>A0A8H5MD91_9AGAR</name>
<evidence type="ECO:0000313" key="4">
    <source>
        <dbReference type="EMBL" id="KAF5389723.1"/>
    </source>
</evidence>
<keyword evidence="5" id="KW-1185">Reference proteome</keyword>
<feature type="compositionally biased region" description="Polar residues" evidence="2">
    <location>
        <begin position="522"/>
        <end position="535"/>
    </location>
</feature>
<feature type="compositionally biased region" description="Acidic residues" evidence="2">
    <location>
        <begin position="943"/>
        <end position="958"/>
    </location>
</feature>
<dbReference type="InterPro" id="IPR013087">
    <property type="entry name" value="Znf_C2H2_type"/>
</dbReference>
<keyword evidence="1" id="KW-0479">Metal-binding</keyword>
<dbReference type="GO" id="GO:0008270">
    <property type="term" value="F:zinc ion binding"/>
    <property type="evidence" value="ECO:0007669"/>
    <property type="project" value="UniProtKB-KW"/>
</dbReference>
<comment type="caution">
    <text evidence="4">The sequence shown here is derived from an EMBL/GenBank/DDBJ whole genome shotgun (WGS) entry which is preliminary data.</text>
</comment>
<dbReference type="Proteomes" id="UP000518752">
    <property type="component" value="Unassembled WGS sequence"/>
</dbReference>
<feature type="region of interest" description="Disordered" evidence="2">
    <location>
        <begin position="68"/>
        <end position="165"/>
    </location>
</feature>
<feature type="region of interest" description="Disordered" evidence="2">
    <location>
        <begin position="894"/>
        <end position="999"/>
    </location>
</feature>
<sequence length="1011" mass="114785">MAKSFTCHVCKKSFKMRSSLFSHRTQSKGCNKPPRLTETALRRFGKLPRLANSVDVADPGVEQEVIQPEVENQRTPSPIPCEPFPPRALPQPAAPPPPSRIALRPSRSGRIRFLPAQLRDSLPTLSRAMPGTFQRDEDEGLQDVPPRPPSPIRSPSPERSPTPDPVFKEVQSSIDHFGMYRVYSELPSAIPDEEVLIEDVCEGAGFSIPPPTDSSSIFSSVIKVQSHLNDKIFAPFLNITVYRLISWWYGTESKSMADLDRLVKDVIHPDDFDPSHLDDFSTKKVLRDMDLYQGDTRLFPAEDGWQEISVEIPVPCTGVKQPESEAPRYTVNGVFIRKPLENTFSSLFYEFGFNFYTIVVSDVLHEFELGVWKAVLVHLVRMLTSVGSPSVEGMNQRFRKIPTFGRDTIRKINKNVSLLQNLAARDYEDFLQVSLPVFEGLFGTHDKDVQNLLFDLNAVHSFAKLRLHSDPSLDILDSHTTQLGKSLRTFKHRVCPAFRTKELAKEAAARQRRNAREQQRQGSTSQRKQKATTAESPAKKSFSLSTYKIHALGSYVRFIRMFGTTDSYSTQVGELEHRRIKRFYGRTNKVFRYVRQVTGHERRVRILQSIKSRVENQDPVQKSLEPTSPRVAFEHEDPLPVSDPTAHYQISRDRSNHKNISTWANKHEGDLAVKDFVVKLKTHLYCRLTDITDPEEVTSKERNLVIIENGRMYLHKVLRINYTSYDLRRCQDSINPRTHSDIMVLSPDSDNEDAHPYLYARVIGIYHVNASLKGGRSKQIAFLWVRWYGIANTRSCWKSKRLPQVGFIDSNNNEAFGVVDPAQVIRAVHLLPHFAEDRVSTILGPSLARRRDEEDQDYFRYYVNIFADRDMVVRFCPQLTLGAHIALLTPPVEEASSDIEEDNVESISDEASEASDHDDVENMEAAEDAVDSDNDMSLAGEASDQESVDLEENTEGEWLDYGYGNDSGEEEEEDLEDVTGLAEEPNIGPEDGEEPFNHDVHVYDTEGYGAL</sequence>
<feature type="compositionally biased region" description="Basic and acidic residues" evidence="2">
    <location>
        <begin position="506"/>
        <end position="519"/>
    </location>
</feature>
<proteinExistence type="predicted"/>
<feature type="compositionally biased region" description="Acidic residues" evidence="2">
    <location>
        <begin position="895"/>
        <end position="934"/>
    </location>
</feature>
<feature type="compositionally biased region" description="Pro residues" evidence="2">
    <location>
        <begin position="77"/>
        <end position="99"/>
    </location>
</feature>
<evidence type="ECO:0000313" key="5">
    <source>
        <dbReference type="Proteomes" id="UP000518752"/>
    </source>
</evidence>
<feature type="compositionally biased region" description="Acidic residues" evidence="2">
    <location>
        <begin position="967"/>
        <end position="977"/>
    </location>
</feature>